<comment type="catalytic activity">
    <reaction evidence="8 10">
        <text>dITP + H2O = dIMP + diphosphate + H(+)</text>
        <dbReference type="Rhea" id="RHEA:28342"/>
        <dbReference type="ChEBI" id="CHEBI:15377"/>
        <dbReference type="ChEBI" id="CHEBI:15378"/>
        <dbReference type="ChEBI" id="CHEBI:33019"/>
        <dbReference type="ChEBI" id="CHEBI:61194"/>
        <dbReference type="ChEBI" id="CHEBI:61382"/>
        <dbReference type="EC" id="3.6.1.66"/>
    </reaction>
</comment>
<reference evidence="12" key="1">
    <citation type="submission" date="2015-07" db="EMBL/GenBank/DDBJ databases">
        <title>Draft Genome Sequences of Anaerolinea thermolimosa IMO-1, Bellilinea caldifistulae GOMI-1, Leptolinea tardivitalis YMTK-2, Levilinea saccharolytica KIBI-1,Longilinea arvoryzae KOME-1, Previously Described as Members of the Anaerolineaceae (Chloroflexi).</title>
        <authorList>
            <person name="Sekiguchi Y."/>
            <person name="Ohashi A."/>
            <person name="Matsuura N."/>
            <person name="Tourlousse M.D."/>
        </authorList>
    </citation>
    <scope>NUCLEOTIDE SEQUENCE [LARGE SCALE GENOMIC DNA]</scope>
    <source>
        <strain evidence="12">KOME-1</strain>
    </source>
</reference>
<feature type="binding site" evidence="10">
    <location>
        <begin position="8"/>
        <end position="13"/>
    </location>
    <ligand>
        <name>substrate</name>
    </ligand>
</feature>
<dbReference type="EMBL" id="DF967972">
    <property type="protein sequence ID" value="GAP12868.1"/>
    <property type="molecule type" value="Genomic_DNA"/>
</dbReference>
<dbReference type="HAMAP" id="MF_01405">
    <property type="entry name" value="Non_canon_purine_NTPase"/>
    <property type="match status" value="1"/>
</dbReference>
<dbReference type="Proteomes" id="UP000055060">
    <property type="component" value="Unassembled WGS sequence"/>
</dbReference>
<dbReference type="Gene3D" id="3.90.950.10">
    <property type="match status" value="1"/>
</dbReference>
<dbReference type="GO" id="GO:0046872">
    <property type="term" value="F:metal ion binding"/>
    <property type="evidence" value="ECO:0007669"/>
    <property type="project" value="UniProtKB-KW"/>
</dbReference>
<evidence type="ECO:0000313" key="13">
    <source>
        <dbReference type="Proteomes" id="UP000055060"/>
    </source>
</evidence>
<comment type="cofactor">
    <cofactor evidence="10">
        <name>Mg(2+)</name>
        <dbReference type="ChEBI" id="CHEBI:18420"/>
    </cofactor>
    <text evidence="10">Binds 1 Mg(2+) ion per subunit.</text>
</comment>
<proteinExistence type="inferred from homology"/>
<dbReference type="InterPro" id="IPR002637">
    <property type="entry name" value="RdgB/HAM1"/>
</dbReference>
<feature type="active site" description="Proton acceptor" evidence="10">
    <location>
        <position position="67"/>
    </location>
</feature>
<comment type="function">
    <text evidence="10">Pyrophosphatase that catalyzes the hydrolysis of nucleoside triphosphates to their monophosphate derivatives, with a high preference for the non-canonical purine nucleotides XTP (xanthosine triphosphate), dITP (deoxyinosine triphosphate) and ITP. Seems to function as a house-cleaning enzyme that removes non-canonical purine nucleotides from the nucleotide pool, thus preventing their incorporation into DNA/RNA and avoiding chromosomal lesions.</text>
</comment>
<keyword evidence="7 10" id="KW-0546">Nucleotide metabolism</keyword>
<evidence type="ECO:0000256" key="8">
    <source>
        <dbReference type="ARBA" id="ARBA00051875"/>
    </source>
</evidence>
<dbReference type="InterPro" id="IPR020922">
    <property type="entry name" value="dITP/XTP_pyrophosphatase"/>
</dbReference>
<dbReference type="GO" id="GO:0017111">
    <property type="term" value="F:ribonucleoside triphosphate phosphatase activity"/>
    <property type="evidence" value="ECO:0007669"/>
    <property type="project" value="InterPro"/>
</dbReference>
<organism evidence="12">
    <name type="scientific">Longilinea arvoryzae</name>
    <dbReference type="NCBI Taxonomy" id="360412"/>
    <lineage>
        <taxon>Bacteria</taxon>
        <taxon>Bacillati</taxon>
        <taxon>Chloroflexota</taxon>
        <taxon>Anaerolineae</taxon>
        <taxon>Anaerolineales</taxon>
        <taxon>Anaerolineaceae</taxon>
        <taxon>Longilinea</taxon>
    </lineage>
</organism>
<keyword evidence="6 10" id="KW-0460">Magnesium</keyword>
<dbReference type="SUPFAM" id="SSF52972">
    <property type="entry name" value="ITPase-like"/>
    <property type="match status" value="1"/>
</dbReference>
<comment type="catalytic activity">
    <reaction evidence="10">
        <text>ITP + H2O = IMP + diphosphate + H(+)</text>
        <dbReference type="Rhea" id="RHEA:29399"/>
        <dbReference type="ChEBI" id="CHEBI:15377"/>
        <dbReference type="ChEBI" id="CHEBI:15378"/>
        <dbReference type="ChEBI" id="CHEBI:33019"/>
        <dbReference type="ChEBI" id="CHEBI:58053"/>
        <dbReference type="ChEBI" id="CHEBI:61402"/>
        <dbReference type="EC" id="3.6.1.66"/>
    </reaction>
</comment>
<dbReference type="GO" id="GO:0000166">
    <property type="term" value="F:nucleotide binding"/>
    <property type="evidence" value="ECO:0007669"/>
    <property type="project" value="UniProtKB-KW"/>
</dbReference>
<evidence type="ECO:0000256" key="5">
    <source>
        <dbReference type="ARBA" id="ARBA00022801"/>
    </source>
</evidence>
<dbReference type="PANTHER" id="PTHR11067">
    <property type="entry name" value="INOSINE TRIPHOSPHATE PYROPHOSPHATASE/HAM1 PROTEIN"/>
    <property type="match status" value="1"/>
</dbReference>
<evidence type="ECO:0000256" key="6">
    <source>
        <dbReference type="ARBA" id="ARBA00022842"/>
    </source>
</evidence>
<dbReference type="RefSeq" id="WP_075072258.1">
    <property type="nucleotide sequence ID" value="NZ_DF967972.1"/>
</dbReference>
<keyword evidence="13" id="KW-1185">Reference proteome</keyword>
<feature type="binding site" evidence="10">
    <location>
        <position position="173"/>
    </location>
    <ligand>
        <name>substrate</name>
    </ligand>
</feature>
<accession>A0A0S7BDN2</accession>
<dbReference type="GO" id="GO:0005829">
    <property type="term" value="C:cytosol"/>
    <property type="evidence" value="ECO:0007669"/>
    <property type="project" value="TreeGrafter"/>
</dbReference>
<evidence type="ECO:0000256" key="2">
    <source>
        <dbReference type="ARBA" id="ARBA00011738"/>
    </source>
</evidence>
<name>A0A0S7BDN2_9CHLR</name>
<dbReference type="EC" id="3.6.1.66" evidence="10"/>
<dbReference type="NCBIfam" id="TIGR00042">
    <property type="entry name" value="RdgB/HAM1 family non-canonical purine NTP pyrophosphatase"/>
    <property type="match status" value="1"/>
</dbReference>
<dbReference type="AlphaFoldDB" id="A0A0S7BDN2"/>
<keyword evidence="4 10" id="KW-0547">Nucleotide-binding</keyword>
<dbReference type="CDD" id="cd00515">
    <property type="entry name" value="HAM1"/>
    <property type="match status" value="1"/>
</dbReference>
<evidence type="ECO:0000313" key="12">
    <source>
        <dbReference type="EMBL" id="GAP12868.1"/>
    </source>
</evidence>
<dbReference type="OrthoDB" id="9807456at2"/>
<gene>
    <name evidence="12" type="ORF">LARV_00608</name>
</gene>
<dbReference type="PANTHER" id="PTHR11067:SF9">
    <property type="entry name" value="INOSINE TRIPHOSPHATE PYROPHOSPHATASE"/>
    <property type="match status" value="1"/>
</dbReference>
<dbReference type="FunFam" id="3.90.950.10:FF:000001">
    <property type="entry name" value="dITP/XTP pyrophosphatase"/>
    <property type="match status" value="1"/>
</dbReference>
<dbReference type="STRING" id="360412.LARV_00608"/>
<dbReference type="GO" id="GO:0009117">
    <property type="term" value="P:nucleotide metabolic process"/>
    <property type="evidence" value="ECO:0007669"/>
    <property type="project" value="UniProtKB-KW"/>
</dbReference>
<evidence type="ECO:0000256" key="9">
    <source>
        <dbReference type="ARBA" id="ARBA00052017"/>
    </source>
</evidence>
<feature type="binding site" evidence="10">
    <location>
        <begin position="178"/>
        <end position="179"/>
    </location>
    <ligand>
        <name>substrate</name>
    </ligand>
</feature>
<dbReference type="InterPro" id="IPR029001">
    <property type="entry name" value="ITPase-like_fam"/>
</dbReference>
<feature type="binding site" evidence="10">
    <location>
        <begin position="150"/>
        <end position="153"/>
    </location>
    <ligand>
        <name>substrate</name>
    </ligand>
</feature>
<evidence type="ECO:0000256" key="7">
    <source>
        <dbReference type="ARBA" id="ARBA00023080"/>
    </source>
</evidence>
<dbReference type="GO" id="GO:0035870">
    <property type="term" value="F:dITP diphosphatase activity"/>
    <property type="evidence" value="ECO:0007669"/>
    <property type="project" value="UniProtKB-UniRule"/>
</dbReference>
<feature type="binding site" evidence="10">
    <location>
        <position position="68"/>
    </location>
    <ligand>
        <name>substrate</name>
    </ligand>
</feature>
<keyword evidence="5 10" id="KW-0378">Hydrolase</keyword>
<evidence type="ECO:0000256" key="11">
    <source>
        <dbReference type="RuleBase" id="RU003781"/>
    </source>
</evidence>
<comment type="catalytic activity">
    <reaction evidence="9 10">
        <text>XTP + H2O = XMP + diphosphate + H(+)</text>
        <dbReference type="Rhea" id="RHEA:28610"/>
        <dbReference type="ChEBI" id="CHEBI:15377"/>
        <dbReference type="ChEBI" id="CHEBI:15378"/>
        <dbReference type="ChEBI" id="CHEBI:33019"/>
        <dbReference type="ChEBI" id="CHEBI:57464"/>
        <dbReference type="ChEBI" id="CHEBI:61314"/>
        <dbReference type="EC" id="3.6.1.66"/>
    </reaction>
</comment>
<evidence type="ECO:0000256" key="10">
    <source>
        <dbReference type="HAMAP-Rule" id="MF_01405"/>
    </source>
</evidence>
<comment type="subunit">
    <text evidence="2 10">Homodimer.</text>
</comment>
<protein>
    <recommendedName>
        <fullName evidence="10">dITP/XTP pyrophosphatase</fullName>
        <ecNumber evidence="10">3.6.1.66</ecNumber>
    </recommendedName>
    <alternativeName>
        <fullName evidence="10">Non-canonical purine NTP pyrophosphatase</fullName>
    </alternativeName>
    <alternativeName>
        <fullName evidence="10">Non-standard purine NTP pyrophosphatase</fullName>
    </alternativeName>
    <alternativeName>
        <fullName evidence="10">Nucleoside-triphosphate diphosphatase</fullName>
    </alternativeName>
    <alternativeName>
        <fullName evidence="10">Nucleoside-triphosphate pyrophosphatase</fullName>
        <shortName evidence="10">NTPase</shortName>
    </alternativeName>
</protein>
<evidence type="ECO:0000256" key="1">
    <source>
        <dbReference type="ARBA" id="ARBA00008023"/>
    </source>
</evidence>
<dbReference type="GO" id="GO:0036222">
    <property type="term" value="F:XTP diphosphatase activity"/>
    <property type="evidence" value="ECO:0007669"/>
    <property type="project" value="UniProtKB-UniRule"/>
</dbReference>
<feature type="binding site" evidence="10">
    <location>
        <position position="67"/>
    </location>
    <ligand>
        <name>Mg(2+)</name>
        <dbReference type="ChEBI" id="CHEBI:18420"/>
    </ligand>
</feature>
<evidence type="ECO:0000256" key="3">
    <source>
        <dbReference type="ARBA" id="ARBA00022723"/>
    </source>
</evidence>
<keyword evidence="3 10" id="KW-0479">Metal-binding</keyword>
<comment type="similarity">
    <text evidence="1 10 11">Belongs to the HAM1 NTPase family.</text>
</comment>
<evidence type="ECO:0000256" key="4">
    <source>
        <dbReference type="ARBA" id="ARBA00022741"/>
    </source>
</evidence>
<dbReference type="GO" id="GO:0009146">
    <property type="term" value="P:purine nucleoside triphosphate catabolic process"/>
    <property type="evidence" value="ECO:0007669"/>
    <property type="project" value="UniProtKB-UniRule"/>
</dbReference>
<dbReference type="GO" id="GO:0036220">
    <property type="term" value="F:ITP diphosphatase activity"/>
    <property type="evidence" value="ECO:0007669"/>
    <property type="project" value="UniProtKB-UniRule"/>
</dbReference>
<dbReference type="Pfam" id="PF01725">
    <property type="entry name" value="Ham1p_like"/>
    <property type="match status" value="1"/>
</dbReference>
<comment type="caution">
    <text evidence="10">Lacks conserved residue(s) required for the propagation of feature annotation.</text>
</comment>
<sequence length="197" mass="21530">MKRLLIATTNPGKLVEFRDLLGDLAVELVLPERDLQVVENGRSYAENAALKAHAYAAASGLTALADDSGLEVDALDGAPGLYSARYSPDENASDADRRALLLANLQAKPRPWTAHFHCTLAVAQPDGSVHYTQGNVYGEILPEERGNNGFGYDPLFLLPELGRTMAELTREEKNTLSHRALAVHAAQPYLQELLRLR</sequence>